<evidence type="ECO:0000256" key="2">
    <source>
        <dbReference type="ARBA" id="ARBA00006840"/>
    </source>
</evidence>
<keyword evidence="9" id="KW-1185">Reference proteome</keyword>
<dbReference type="Proteomes" id="UP000265020">
    <property type="component" value="Unassembled WGS sequence"/>
</dbReference>
<feature type="transmembrane region" description="Helical" evidence="7">
    <location>
        <begin position="81"/>
        <end position="100"/>
    </location>
</feature>
<keyword evidence="5 7" id="KW-0472">Membrane</keyword>
<dbReference type="InterPro" id="IPR018499">
    <property type="entry name" value="Tetraspanin/Peripherin"/>
</dbReference>
<dbReference type="InterPro" id="IPR000301">
    <property type="entry name" value="Tetraspanin_animals"/>
</dbReference>
<protein>
    <recommendedName>
        <fullName evidence="7">Tetraspanin</fullName>
    </recommendedName>
</protein>
<dbReference type="Gene3D" id="1.10.1450.10">
    <property type="entry name" value="Tetraspanin"/>
    <property type="match status" value="1"/>
</dbReference>
<feature type="transmembrane region" description="Helical" evidence="7">
    <location>
        <begin position="12"/>
        <end position="37"/>
    </location>
</feature>
<dbReference type="InterPro" id="IPR008952">
    <property type="entry name" value="Tetraspanin_EC2_sf"/>
</dbReference>
<reference evidence="8" key="2">
    <citation type="submission" date="2025-09" db="UniProtKB">
        <authorList>
            <consortium name="Ensembl"/>
        </authorList>
    </citation>
    <scope>IDENTIFICATION</scope>
</reference>
<dbReference type="PANTHER" id="PTHR19282">
    <property type="entry name" value="TETRASPANIN"/>
    <property type="match status" value="1"/>
</dbReference>
<dbReference type="PRINTS" id="PR00259">
    <property type="entry name" value="TMFOUR"/>
</dbReference>
<evidence type="ECO:0000256" key="5">
    <source>
        <dbReference type="ARBA" id="ARBA00023136"/>
    </source>
</evidence>
<dbReference type="RefSeq" id="XP_015237071.1">
    <property type="nucleotide sequence ID" value="XM_015381585.1"/>
</dbReference>
<dbReference type="GeneTree" id="ENSGT00940000161376"/>
<feature type="disulfide bond" evidence="6">
    <location>
        <begin position="144"/>
        <end position="160"/>
    </location>
</feature>
<evidence type="ECO:0000256" key="6">
    <source>
        <dbReference type="PIRSR" id="PIRSR002419-1"/>
    </source>
</evidence>
<reference evidence="8" key="1">
    <citation type="submission" date="2025-08" db="UniProtKB">
        <authorList>
            <consortium name="Ensembl"/>
        </authorList>
    </citation>
    <scope>IDENTIFICATION</scope>
</reference>
<comment type="subcellular location">
    <subcellularLocation>
        <location evidence="1 7">Membrane</location>
        <topology evidence="1 7">Multi-pass membrane protein</topology>
    </subcellularLocation>
</comment>
<evidence type="ECO:0000256" key="4">
    <source>
        <dbReference type="ARBA" id="ARBA00022989"/>
    </source>
</evidence>
<dbReference type="KEGG" id="cvg:107089058"/>
<dbReference type="Pfam" id="PF00335">
    <property type="entry name" value="Tetraspanin"/>
    <property type="match status" value="1"/>
</dbReference>
<dbReference type="OMA" id="IMIHQLR"/>
<feature type="transmembrane region" description="Helical" evidence="7">
    <location>
        <begin position="49"/>
        <end position="74"/>
    </location>
</feature>
<name>A0A3Q2EET1_CYPVA</name>
<feature type="transmembrane region" description="Helical" evidence="7">
    <location>
        <begin position="205"/>
        <end position="228"/>
    </location>
</feature>
<dbReference type="PANTHER" id="PTHR19282:SF544">
    <property type="entry name" value="TETRASPANIN"/>
    <property type="match status" value="1"/>
</dbReference>
<dbReference type="PIRSF" id="PIRSF002419">
    <property type="entry name" value="Tetraspanin"/>
    <property type="match status" value="1"/>
</dbReference>
<keyword evidence="4 7" id="KW-1133">Transmembrane helix</keyword>
<dbReference type="AlphaFoldDB" id="A0A3Q2EET1"/>
<comment type="similarity">
    <text evidence="2 7">Belongs to the tetraspanin (TM4SF) family.</text>
</comment>
<dbReference type="GeneID" id="107089058"/>
<sequence>MAKINTCLKRTFIGFNLFFAIVGGIIIGLAVLSQIFTSSEEDSNMESRASGIICLYVMGAVTMMLSLLGAYGAYKESKASLIVFLVCMILGALLMIRAGIPSAVARPQLEGIMEEKFKEFLPLSDASFQIKHMADMLQEKLHCCGLFSYRDWNGDIPSTCICNPEEEEEYECRRIGYQYLTQSRSIYSKPCFPILMRYVLLLADIVLGVVFTLASLAVLGTILSCIMIHQLRQRNTATVLLSVPAIFTPRLPKYEELQNPPPPY</sequence>
<dbReference type="Ensembl" id="ENSCVAT00000026302.1">
    <property type="protein sequence ID" value="ENSCVAP00000031043.1"/>
    <property type="gene ID" value="ENSCVAG00000020012.1"/>
</dbReference>
<evidence type="ECO:0000313" key="9">
    <source>
        <dbReference type="Proteomes" id="UP000265020"/>
    </source>
</evidence>
<proteinExistence type="inferred from homology"/>
<dbReference type="GO" id="GO:0005886">
    <property type="term" value="C:plasma membrane"/>
    <property type="evidence" value="ECO:0007669"/>
    <property type="project" value="TreeGrafter"/>
</dbReference>
<evidence type="ECO:0000256" key="7">
    <source>
        <dbReference type="RuleBase" id="RU361218"/>
    </source>
</evidence>
<evidence type="ECO:0000313" key="8">
    <source>
        <dbReference type="Ensembl" id="ENSCVAP00000031043.1"/>
    </source>
</evidence>
<feature type="disulfide bond" evidence="6">
    <location>
        <begin position="143"/>
        <end position="172"/>
    </location>
</feature>
<evidence type="ECO:0000256" key="3">
    <source>
        <dbReference type="ARBA" id="ARBA00022692"/>
    </source>
</evidence>
<accession>A0A3Q2EET1</accession>
<keyword evidence="3 7" id="KW-0812">Transmembrane</keyword>
<evidence type="ECO:0000256" key="1">
    <source>
        <dbReference type="ARBA" id="ARBA00004141"/>
    </source>
</evidence>
<dbReference type="SUPFAM" id="SSF48652">
    <property type="entry name" value="Tetraspanin"/>
    <property type="match status" value="1"/>
</dbReference>
<keyword evidence="6" id="KW-1015">Disulfide bond</keyword>
<dbReference type="OrthoDB" id="5982705at2759"/>
<organism evidence="8 9">
    <name type="scientific">Cyprinodon variegatus</name>
    <name type="common">Sheepshead minnow</name>
    <dbReference type="NCBI Taxonomy" id="28743"/>
    <lineage>
        <taxon>Eukaryota</taxon>
        <taxon>Metazoa</taxon>
        <taxon>Chordata</taxon>
        <taxon>Craniata</taxon>
        <taxon>Vertebrata</taxon>
        <taxon>Euteleostomi</taxon>
        <taxon>Actinopterygii</taxon>
        <taxon>Neopterygii</taxon>
        <taxon>Teleostei</taxon>
        <taxon>Neoteleostei</taxon>
        <taxon>Acanthomorphata</taxon>
        <taxon>Ovalentaria</taxon>
        <taxon>Atherinomorphae</taxon>
        <taxon>Cyprinodontiformes</taxon>
        <taxon>Cyprinodontidae</taxon>
        <taxon>Cyprinodon</taxon>
    </lineage>
</organism>